<name>A0A0B4ZUN1_9ABAC</name>
<dbReference type="EMBL" id="KJ631622">
    <property type="protein sequence ID" value="AJD80786.1"/>
    <property type="molecule type" value="Genomic_DNA"/>
</dbReference>
<organism evidence="1 2">
    <name type="scientific">Pseudoplusia includens SNPV IE</name>
    <dbReference type="NCBI Taxonomy" id="1592335"/>
    <lineage>
        <taxon>Viruses</taxon>
        <taxon>Viruses incertae sedis</taxon>
        <taxon>Naldaviricetes</taxon>
        <taxon>Lefavirales</taxon>
        <taxon>Baculoviridae</taxon>
        <taxon>Alphabaculovirus</taxon>
        <taxon>Alphabaculovirus chrincludentis</taxon>
        <taxon>Alphabaculovirus alterchrincludentis</taxon>
    </lineage>
</organism>
<reference evidence="1 2" key="1">
    <citation type="journal article" date="2013" name="J. Invertebr. Pathol.">
        <title>Pseudoplusia includens single nucleopolyhedrovirus: genetic diversity, phylogeny and hypervariability of the pif-2 gene.</title>
        <authorList>
            <person name="Craveiro S.R."/>
            <person name="Melo F.L."/>
            <person name="Ribeiro Z.M."/>
            <person name="Ribeiro B.M."/>
            <person name="Bao S.N."/>
            <person name="Inglis P.W."/>
            <person name="Castro M.E."/>
        </authorList>
    </citation>
    <scope>NUCLEOTIDE SEQUENCE [LARGE SCALE GENOMIC DNA]</scope>
</reference>
<dbReference type="KEGG" id="vg:22974463"/>
<dbReference type="GeneID" id="22974463"/>
<dbReference type="InterPro" id="IPR007748">
    <property type="entry name" value="AcMNPV_Orf109"/>
</dbReference>
<dbReference type="OrthoDB" id="5447at10239"/>
<dbReference type="RefSeq" id="YP_009117009.1">
    <property type="nucleotide sequence ID" value="NC_026268.1"/>
</dbReference>
<evidence type="ECO:0000313" key="2">
    <source>
        <dbReference type="Proteomes" id="UP000203835"/>
    </source>
</evidence>
<accession>A0A0B4ZUN1</accession>
<proteinExistence type="predicted"/>
<evidence type="ECO:0000313" key="1">
    <source>
        <dbReference type="EMBL" id="AJD80786.1"/>
    </source>
</evidence>
<sequence>MTCPFNIKVIISDRFFTFPHDYVVPQTDVGGAPVRNLVVYVPSEEDVQYVDKRLFTNFDSVLVYRHEWTDRVESRAPKKNGIATVVYWNPILPIAEIGVGETRVFSVLLTDKLFYCNTMIVDPNVPVCPIQIMNKSLRNYIPITGECPLQHLNVLLDDNKNNFLICFNRETSTALRLLNIKRIMTIFGYRRVSAKYSFNMQDSHLEQIYIELKYELIRRLMKGDTTPKCLQLNVNSLEYVKRARELLMIPDSAQTIVNLVKMFSKLILPYLLVPDVIIKLNTMDRQRKVRLFCKNDSFAITSFGPVPNNMVEDNPIAFDYSDINTPGHLNSVKEQIFTASRIENVTITAARYNYFSNP</sequence>
<dbReference type="Pfam" id="PF05054">
    <property type="entry name" value="AcMNPV_Ac109"/>
    <property type="match status" value="2"/>
</dbReference>
<gene>
    <name evidence="1" type="primary">ORF-96</name>
</gene>
<reference evidence="1 2" key="2">
    <citation type="journal article" date="2015" name="BMC Genomics">
        <title>The genome sequence of Pseudoplusia includens single nucleopolyhedrovirus and an analysis of p26 gene evolution in the baculoviruses.</title>
        <authorList>
            <person name="Craveiro S.R."/>
            <person name="Inglis P.W."/>
            <person name="Togawa R.C."/>
            <person name="Grynberg P."/>
            <person name="Melo F.L."/>
            <person name="Ribeiro Z.M.A."/>
            <person name="Ribeiro B.M."/>
            <person name="Bao S.N."/>
            <person name="Castro M.E.B."/>
        </authorList>
    </citation>
    <scope>NUCLEOTIDE SEQUENCE [LARGE SCALE GENOMIC DNA]</scope>
</reference>
<protein>
    <submittedName>
        <fullName evidence="1">Occlusion-derived virus enveloped-capsid 43</fullName>
    </submittedName>
</protein>
<keyword evidence="2" id="KW-1185">Reference proteome</keyword>
<dbReference type="Proteomes" id="UP000203835">
    <property type="component" value="Segment"/>
</dbReference>